<evidence type="ECO:0000313" key="3">
    <source>
        <dbReference type="Proteomes" id="UP000734854"/>
    </source>
</evidence>
<gene>
    <name evidence="2" type="ORF">ZIOFF_047456</name>
</gene>
<feature type="transmembrane region" description="Helical" evidence="1">
    <location>
        <begin position="85"/>
        <end position="103"/>
    </location>
</feature>
<protein>
    <recommendedName>
        <fullName evidence="4">DUF868 domain-containing protein</fullName>
    </recommendedName>
</protein>
<feature type="transmembrane region" description="Helical" evidence="1">
    <location>
        <begin position="20"/>
        <end position="40"/>
    </location>
</feature>
<accession>A0A8J5FN09</accession>
<comment type="caution">
    <text evidence="2">The sequence shown here is derived from an EMBL/GenBank/DDBJ whole genome shotgun (WGS) entry which is preliminary data.</text>
</comment>
<proteinExistence type="predicted"/>
<evidence type="ECO:0000256" key="1">
    <source>
        <dbReference type="SAM" id="Phobius"/>
    </source>
</evidence>
<dbReference type="PANTHER" id="PTHR31972:SF74">
    <property type="entry name" value="EXPRESSED PROTEIN"/>
    <property type="match status" value="1"/>
</dbReference>
<dbReference type="PANTHER" id="PTHR31972">
    <property type="entry name" value="EXPRESSED PROTEIN"/>
    <property type="match status" value="1"/>
</dbReference>
<evidence type="ECO:0000313" key="2">
    <source>
        <dbReference type="EMBL" id="KAG6492493.1"/>
    </source>
</evidence>
<keyword evidence="1" id="KW-0812">Transmembrane</keyword>
<dbReference type="Proteomes" id="UP000734854">
    <property type="component" value="Unassembled WGS sequence"/>
</dbReference>
<dbReference type="EMBL" id="JACMSC010000013">
    <property type="protein sequence ID" value="KAG6492493.1"/>
    <property type="molecule type" value="Genomic_DNA"/>
</dbReference>
<dbReference type="InterPro" id="IPR008586">
    <property type="entry name" value="DUF868_pln"/>
</dbReference>
<dbReference type="Pfam" id="PF05910">
    <property type="entry name" value="DUF868"/>
    <property type="match status" value="1"/>
</dbReference>
<keyword evidence="1" id="KW-1133">Transmembrane helix</keyword>
<dbReference type="AlphaFoldDB" id="A0A8J5FN09"/>
<keyword evidence="1" id="KW-0472">Membrane</keyword>
<keyword evidence="3" id="KW-1185">Reference proteome</keyword>
<organism evidence="2 3">
    <name type="scientific">Zingiber officinale</name>
    <name type="common">Ginger</name>
    <name type="synonym">Amomum zingiber</name>
    <dbReference type="NCBI Taxonomy" id="94328"/>
    <lineage>
        <taxon>Eukaryota</taxon>
        <taxon>Viridiplantae</taxon>
        <taxon>Streptophyta</taxon>
        <taxon>Embryophyta</taxon>
        <taxon>Tracheophyta</taxon>
        <taxon>Spermatophyta</taxon>
        <taxon>Magnoliopsida</taxon>
        <taxon>Liliopsida</taxon>
        <taxon>Zingiberales</taxon>
        <taxon>Zingiberaceae</taxon>
        <taxon>Zingiber</taxon>
    </lineage>
</organism>
<evidence type="ECO:0008006" key="4">
    <source>
        <dbReference type="Google" id="ProtNLM"/>
    </source>
</evidence>
<name>A0A8J5FN09_ZINOF</name>
<sequence>MSSPLFHHEQSENNLNSLTSLQVVSVVSLYMFMCAFCFAARRPRSPQLSLPTYGDVIRGSNMCRIIYNENNSWNSICLAVTRASFLHLGGGAFLICFWIRVFIPLLEGSDPCGEWDGKRGCWAGDCFSRFFVDSWHWLRISRMKDFPSCFGESGVQVSDSSSGASKTTQNLVTCLYQAQLFGRSCVINVTWSKNLMGQGLSIEIDDLANQCLCKVEIKPWLFSKRKGSKTMEVEDSKIIVFWDLSAAKFGFGPEPLEGFYVSIIYNNKMILQLGDLTKEAYRKTSISPSNAVFIAKKEHIYGKKIYSTKAQFCDNGQFHEVAIECDTLGLKDPCLEISIDRKRVMQIKRLAWKFRGNQTILVDGLPVEVFWDVHSWLFGAPSASAVFMFQTCLSSEKLLPWSTTEIFRETQPQGLGFSLTLYAWKHE</sequence>
<reference evidence="2 3" key="1">
    <citation type="submission" date="2020-08" db="EMBL/GenBank/DDBJ databases">
        <title>Plant Genome Project.</title>
        <authorList>
            <person name="Zhang R.-G."/>
        </authorList>
    </citation>
    <scope>NUCLEOTIDE SEQUENCE [LARGE SCALE GENOMIC DNA]</scope>
    <source>
        <tissue evidence="2">Rhizome</tissue>
    </source>
</reference>